<keyword evidence="1" id="KW-1133">Transmembrane helix</keyword>
<dbReference type="Proteomes" id="UP000191820">
    <property type="component" value="Chromosome"/>
</dbReference>
<name>A0ABM6JF73_9GAMM</name>
<feature type="transmembrane region" description="Helical" evidence="1">
    <location>
        <begin position="136"/>
        <end position="159"/>
    </location>
</feature>
<evidence type="ECO:0008006" key="4">
    <source>
        <dbReference type="Google" id="ProtNLM"/>
    </source>
</evidence>
<dbReference type="InterPro" id="IPR016917">
    <property type="entry name" value="UCP029393"/>
</dbReference>
<keyword evidence="3" id="KW-1185">Reference proteome</keyword>
<evidence type="ECO:0000313" key="3">
    <source>
        <dbReference type="Proteomes" id="UP000191820"/>
    </source>
</evidence>
<reference evidence="2 3" key="1">
    <citation type="submission" date="2017-03" db="EMBL/GenBank/DDBJ databases">
        <title>Genome sequencing of Shewanella japonica KCTC 22435.</title>
        <authorList>
            <person name="Kim K.M."/>
        </authorList>
    </citation>
    <scope>NUCLEOTIDE SEQUENCE [LARGE SCALE GENOMIC DNA]</scope>
    <source>
        <strain evidence="2 3">KCTC 22435</strain>
    </source>
</reference>
<dbReference type="PIRSF" id="PIRSF029393">
    <property type="entry name" value="UCP029393"/>
    <property type="match status" value="1"/>
</dbReference>
<dbReference type="EMBL" id="CP020472">
    <property type="protein sequence ID" value="ARD20501.1"/>
    <property type="molecule type" value="Genomic_DNA"/>
</dbReference>
<sequence length="178" mass="20164">MKSIMDYLRLILFVSGVLLGVQVPAFVDQYGQRLQAHTQEAKLSLDQFQRDADRFFAGDIQRLIQHYQQNPDQVVNAGGDSIEAIYQRYQLLNGALNQFNQTAYSGFEQVAFEPLEDIRQEVWQNFSHTIMLDTRAIAIGLVIGFILSLACELCLVGCGKGCRHAYRAMKPKAKMNTE</sequence>
<organism evidence="2 3">
    <name type="scientific">Shewanella japonica</name>
    <dbReference type="NCBI Taxonomy" id="93973"/>
    <lineage>
        <taxon>Bacteria</taxon>
        <taxon>Pseudomonadati</taxon>
        <taxon>Pseudomonadota</taxon>
        <taxon>Gammaproteobacteria</taxon>
        <taxon>Alteromonadales</taxon>
        <taxon>Shewanellaceae</taxon>
        <taxon>Shewanella</taxon>
    </lineage>
</organism>
<dbReference type="Pfam" id="PF11157">
    <property type="entry name" value="DUF2937"/>
    <property type="match status" value="1"/>
</dbReference>
<proteinExistence type="predicted"/>
<keyword evidence="1" id="KW-0472">Membrane</keyword>
<keyword evidence="1" id="KW-0812">Transmembrane</keyword>
<evidence type="ECO:0000256" key="1">
    <source>
        <dbReference type="SAM" id="Phobius"/>
    </source>
</evidence>
<dbReference type="RefSeq" id="WP_055025959.1">
    <property type="nucleotide sequence ID" value="NZ_CANMJJ010000006.1"/>
</dbReference>
<evidence type="ECO:0000313" key="2">
    <source>
        <dbReference type="EMBL" id="ARD20501.1"/>
    </source>
</evidence>
<gene>
    <name evidence="2" type="ORF">SJ2017_0152</name>
</gene>
<protein>
    <recommendedName>
        <fullName evidence="4">DUF2937 family protein</fullName>
    </recommendedName>
</protein>
<dbReference type="InterPro" id="IPR022584">
    <property type="entry name" value="DUF2937"/>
</dbReference>
<accession>A0ABM6JF73</accession>